<dbReference type="Proteomes" id="UP000274271">
    <property type="component" value="Unassembled WGS sequence"/>
</dbReference>
<organism evidence="2 3">
    <name type="scientific">Larkinella knui</name>
    <dbReference type="NCBI Taxonomy" id="2025310"/>
    <lineage>
        <taxon>Bacteria</taxon>
        <taxon>Pseudomonadati</taxon>
        <taxon>Bacteroidota</taxon>
        <taxon>Cytophagia</taxon>
        <taxon>Cytophagales</taxon>
        <taxon>Spirosomataceae</taxon>
        <taxon>Larkinella</taxon>
    </lineage>
</organism>
<reference evidence="2 3" key="1">
    <citation type="submission" date="2018-11" db="EMBL/GenBank/DDBJ databases">
        <authorList>
            <person name="Zhou Z."/>
            <person name="Wang G."/>
        </authorList>
    </citation>
    <scope>NUCLEOTIDE SEQUENCE [LARGE SCALE GENOMIC DNA]</scope>
    <source>
        <strain evidence="2 3">KCTC42998</strain>
    </source>
</reference>
<dbReference type="InterPro" id="IPR037401">
    <property type="entry name" value="SnoaL-like"/>
</dbReference>
<evidence type="ECO:0000313" key="3">
    <source>
        <dbReference type="Proteomes" id="UP000274271"/>
    </source>
</evidence>
<dbReference type="SUPFAM" id="SSF54427">
    <property type="entry name" value="NTF2-like"/>
    <property type="match status" value="1"/>
</dbReference>
<dbReference type="InterPro" id="IPR032710">
    <property type="entry name" value="NTF2-like_dom_sf"/>
</dbReference>
<name>A0A3P1CKI5_9BACT</name>
<protein>
    <submittedName>
        <fullName evidence="2">Nuclear transport factor 2 family protein</fullName>
    </submittedName>
</protein>
<keyword evidence="3" id="KW-1185">Reference proteome</keyword>
<feature type="domain" description="SnoaL-like" evidence="1">
    <location>
        <begin position="14"/>
        <end position="118"/>
    </location>
</feature>
<evidence type="ECO:0000259" key="1">
    <source>
        <dbReference type="Pfam" id="PF12680"/>
    </source>
</evidence>
<dbReference type="EMBL" id="RQJP01000003">
    <property type="protein sequence ID" value="RRB13842.1"/>
    <property type="molecule type" value="Genomic_DNA"/>
</dbReference>
<gene>
    <name evidence="2" type="ORF">EHT87_16415</name>
</gene>
<dbReference type="Pfam" id="PF12680">
    <property type="entry name" value="SnoaL_2"/>
    <property type="match status" value="1"/>
</dbReference>
<sequence>MYHTLVKRRALQSFGHLNRGDYETVLKSISPSITHTFSGHHALGGTRHSIGAMRQWFQRLFRLSPGLAFEIQNVAVSGWPWNTTIAVEWIDRATPADGSDYVNEGVHVIKMRWGKVVYLHAYLDTALTVAMCERLTAYGMAEAAAPPIED</sequence>
<dbReference type="Gene3D" id="3.10.450.50">
    <property type="match status" value="1"/>
</dbReference>
<evidence type="ECO:0000313" key="2">
    <source>
        <dbReference type="EMBL" id="RRB13842.1"/>
    </source>
</evidence>
<proteinExistence type="predicted"/>
<comment type="caution">
    <text evidence="2">The sequence shown here is derived from an EMBL/GenBank/DDBJ whole genome shotgun (WGS) entry which is preliminary data.</text>
</comment>
<dbReference type="RefSeq" id="WP_124907739.1">
    <property type="nucleotide sequence ID" value="NZ_RQJP01000003.1"/>
</dbReference>
<dbReference type="OrthoDB" id="2988503at2"/>
<accession>A0A3P1CKI5</accession>
<dbReference type="AlphaFoldDB" id="A0A3P1CKI5"/>